<feature type="compositionally biased region" description="Basic and acidic residues" evidence="1">
    <location>
        <begin position="98"/>
        <end position="114"/>
    </location>
</feature>
<gene>
    <name evidence="2" type="ORF">Tco_0891556</name>
</gene>
<protein>
    <submittedName>
        <fullName evidence="2">Uncharacterized protein</fullName>
    </submittedName>
</protein>
<dbReference type="Gene3D" id="3.30.70.270">
    <property type="match status" value="1"/>
</dbReference>
<dbReference type="InterPro" id="IPR043502">
    <property type="entry name" value="DNA/RNA_pol_sf"/>
</dbReference>
<reference evidence="2" key="1">
    <citation type="journal article" date="2022" name="Int. J. Mol. Sci.">
        <title>Draft Genome of Tanacetum Coccineum: Genomic Comparison of Closely Related Tanacetum-Family Plants.</title>
        <authorList>
            <person name="Yamashiro T."/>
            <person name="Shiraishi A."/>
            <person name="Nakayama K."/>
            <person name="Satake H."/>
        </authorList>
    </citation>
    <scope>NUCLEOTIDE SEQUENCE</scope>
</reference>
<reference evidence="2" key="2">
    <citation type="submission" date="2022-01" db="EMBL/GenBank/DDBJ databases">
        <authorList>
            <person name="Yamashiro T."/>
            <person name="Shiraishi A."/>
            <person name="Satake H."/>
            <person name="Nakayama K."/>
        </authorList>
    </citation>
    <scope>NUCLEOTIDE SEQUENCE</scope>
</reference>
<dbReference type="EMBL" id="BQNB010013903">
    <property type="protein sequence ID" value="GJT21619.1"/>
    <property type="molecule type" value="Genomic_DNA"/>
</dbReference>
<keyword evidence="3" id="KW-1185">Reference proteome</keyword>
<proteinExistence type="predicted"/>
<name>A0ABQ5C514_9ASTR</name>
<evidence type="ECO:0000313" key="2">
    <source>
        <dbReference type="EMBL" id="GJT21619.1"/>
    </source>
</evidence>
<evidence type="ECO:0000256" key="1">
    <source>
        <dbReference type="SAM" id="MobiDB-lite"/>
    </source>
</evidence>
<dbReference type="Proteomes" id="UP001151760">
    <property type="component" value="Unassembled WGS sequence"/>
</dbReference>
<evidence type="ECO:0000313" key="3">
    <source>
        <dbReference type="Proteomes" id="UP001151760"/>
    </source>
</evidence>
<comment type="caution">
    <text evidence="2">The sequence shown here is derived from an EMBL/GenBank/DDBJ whole genome shotgun (WGS) entry which is preliminary data.</text>
</comment>
<accession>A0ABQ5C514</accession>
<feature type="region of interest" description="Disordered" evidence="1">
    <location>
        <begin position="91"/>
        <end position="114"/>
    </location>
</feature>
<sequence>MDRSRSFPYKGESHKLLSNLVKSPREILATERVAKTFERPLWLLGPNWSKDKTRYCHFHKDYEHETNKCQELKHQIEEAVKTGQLTHLAKGVTKKREKTFETQSGEKKKEEKPALEKTSILMRLMEEEGNSTNNGQGDVKDILSCIDTEEKIVIDDEYPEQKVTIGRQLPTRIKIRLQDLLRAHVKQKKRIKSDSEEEMLADIEETLGRLKAINLKLNPRKCSFGVEEGIYSGHLITKQAF</sequence>
<dbReference type="InterPro" id="IPR043128">
    <property type="entry name" value="Rev_trsase/Diguanyl_cyclase"/>
</dbReference>
<organism evidence="2 3">
    <name type="scientific">Tanacetum coccineum</name>
    <dbReference type="NCBI Taxonomy" id="301880"/>
    <lineage>
        <taxon>Eukaryota</taxon>
        <taxon>Viridiplantae</taxon>
        <taxon>Streptophyta</taxon>
        <taxon>Embryophyta</taxon>
        <taxon>Tracheophyta</taxon>
        <taxon>Spermatophyta</taxon>
        <taxon>Magnoliopsida</taxon>
        <taxon>eudicotyledons</taxon>
        <taxon>Gunneridae</taxon>
        <taxon>Pentapetalae</taxon>
        <taxon>asterids</taxon>
        <taxon>campanulids</taxon>
        <taxon>Asterales</taxon>
        <taxon>Asteraceae</taxon>
        <taxon>Asteroideae</taxon>
        <taxon>Anthemideae</taxon>
        <taxon>Anthemidinae</taxon>
        <taxon>Tanacetum</taxon>
    </lineage>
</organism>
<dbReference type="SUPFAM" id="SSF56672">
    <property type="entry name" value="DNA/RNA polymerases"/>
    <property type="match status" value="1"/>
</dbReference>